<evidence type="ECO:0000259" key="5">
    <source>
        <dbReference type="PROSITE" id="PS50010"/>
    </source>
</evidence>
<dbReference type="InterPro" id="IPR055251">
    <property type="entry name" value="SOS1_NGEF_PH"/>
</dbReference>
<dbReference type="SMART" id="SM00233">
    <property type="entry name" value="PH"/>
    <property type="match status" value="1"/>
</dbReference>
<feature type="compositionally biased region" description="Basic and acidic residues" evidence="3">
    <location>
        <begin position="910"/>
        <end position="921"/>
    </location>
</feature>
<dbReference type="InterPro" id="IPR035899">
    <property type="entry name" value="DBL_dom_sf"/>
</dbReference>
<dbReference type="Ensembl" id="ENSECAT00000052434.2">
    <property type="protein sequence ID" value="ENSECAP00000042835.2"/>
    <property type="gene ID" value="ENSECAG00000020069.4"/>
</dbReference>
<feature type="compositionally biased region" description="Pro residues" evidence="3">
    <location>
        <begin position="81"/>
        <end position="96"/>
    </location>
</feature>
<dbReference type="STRING" id="9796.ENSECAP00000042835"/>
<dbReference type="SUPFAM" id="SSF50729">
    <property type="entry name" value="PH domain-like"/>
    <property type="match status" value="1"/>
</dbReference>
<feature type="region of interest" description="Disordered" evidence="3">
    <location>
        <begin position="1406"/>
        <end position="1435"/>
    </location>
</feature>
<gene>
    <name evidence="6 8" type="primary">PLEKHG2</name>
</gene>
<dbReference type="FunFam" id="2.30.29.30:FF:000132">
    <property type="entry name" value="pleckstrin homology domain-containing family G member 2"/>
    <property type="match status" value="1"/>
</dbReference>
<dbReference type="CDD" id="cd00160">
    <property type="entry name" value="RhoGEF"/>
    <property type="match status" value="1"/>
</dbReference>
<dbReference type="GO" id="GO:0030833">
    <property type="term" value="P:regulation of actin filament polymerization"/>
    <property type="evidence" value="ECO:0000318"/>
    <property type="project" value="GO_Central"/>
</dbReference>
<dbReference type="InterPro" id="IPR001849">
    <property type="entry name" value="PH_domain"/>
</dbReference>
<dbReference type="Gene3D" id="2.30.29.30">
    <property type="entry name" value="Pleckstrin-homology domain (PH domain)/Phosphotyrosine-binding domain (PTB)"/>
    <property type="match status" value="1"/>
</dbReference>
<feature type="compositionally biased region" description="Pro residues" evidence="3">
    <location>
        <begin position="721"/>
        <end position="732"/>
    </location>
</feature>
<feature type="region of interest" description="Disordered" evidence="3">
    <location>
        <begin position="1609"/>
        <end position="1632"/>
    </location>
</feature>
<dbReference type="Bgee" id="ENSECAG00000020069">
    <property type="expression patterns" value="Expressed in synovial membrane of synovial joint and 23 other cell types or tissues"/>
</dbReference>
<reference evidence="6" key="2">
    <citation type="submission" date="2025-08" db="UniProtKB">
        <authorList>
            <consortium name="Ensembl"/>
        </authorList>
    </citation>
    <scope>IDENTIFICATION</scope>
    <source>
        <strain evidence="6">Thoroughbred</strain>
    </source>
</reference>
<dbReference type="InParanoid" id="A0A3Q2I4H4"/>
<feature type="compositionally biased region" description="Acidic residues" evidence="3">
    <location>
        <begin position="802"/>
        <end position="814"/>
    </location>
</feature>
<dbReference type="CDD" id="cd13243">
    <property type="entry name" value="PH_PLEKHG1_G2_G3"/>
    <property type="match status" value="1"/>
</dbReference>
<feature type="compositionally biased region" description="Low complexity" evidence="3">
    <location>
        <begin position="70"/>
        <end position="80"/>
    </location>
</feature>
<reference evidence="6" key="3">
    <citation type="submission" date="2025-09" db="UniProtKB">
        <authorList>
            <consortium name="Ensembl"/>
        </authorList>
    </citation>
    <scope>IDENTIFICATION</scope>
    <source>
        <strain evidence="6">Thoroughbred</strain>
    </source>
</reference>
<feature type="region of interest" description="Disordered" evidence="3">
    <location>
        <begin position="1"/>
        <end position="127"/>
    </location>
</feature>
<dbReference type="InterPro" id="IPR043324">
    <property type="entry name" value="PH_PLEKHG1_G2_G3"/>
</dbReference>
<dbReference type="Pfam" id="PF00621">
    <property type="entry name" value="RhoGEF"/>
    <property type="match status" value="1"/>
</dbReference>
<feature type="compositionally biased region" description="Basic and acidic residues" evidence="3">
    <location>
        <begin position="37"/>
        <end position="49"/>
    </location>
</feature>
<evidence type="ECO:0000313" key="7">
    <source>
        <dbReference type="Proteomes" id="UP000002281"/>
    </source>
</evidence>
<protein>
    <submittedName>
        <fullName evidence="6">Pleckstrin homology and RhoGEF domain containing G2</fullName>
    </submittedName>
</protein>
<dbReference type="GO" id="GO:0005085">
    <property type="term" value="F:guanyl-nucleotide exchange factor activity"/>
    <property type="evidence" value="ECO:0000318"/>
    <property type="project" value="GO_Central"/>
</dbReference>
<feature type="region of interest" description="Disordered" evidence="3">
    <location>
        <begin position="204"/>
        <end position="230"/>
    </location>
</feature>
<proteinExistence type="predicted"/>
<dbReference type="InterPro" id="IPR000219">
    <property type="entry name" value="DH_dom"/>
</dbReference>
<feature type="compositionally biased region" description="Low complexity" evidence="3">
    <location>
        <begin position="254"/>
        <end position="271"/>
    </location>
</feature>
<evidence type="ECO:0000259" key="4">
    <source>
        <dbReference type="PROSITE" id="PS50003"/>
    </source>
</evidence>
<name>A0A3Q2I4H4_HORSE</name>
<dbReference type="PROSITE" id="PS50003">
    <property type="entry name" value="PH_DOMAIN"/>
    <property type="match status" value="1"/>
</dbReference>
<dbReference type="SMART" id="SM00325">
    <property type="entry name" value="RhoGEF"/>
    <property type="match status" value="1"/>
</dbReference>
<evidence type="ECO:0000313" key="6">
    <source>
        <dbReference type="Ensembl" id="ENSECAP00000042835.2"/>
    </source>
</evidence>
<feature type="compositionally biased region" description="Basic and acidic residues" evidence="3">
    <location>
        <begin position="101"/>
        <end position="110"/>
    </location>
</feature>
<feature type="region of interest" description="Disordered" evidence="3">
    <location>
        <begin position="247"/>
        <end position="295"/>
    </location>
</feature>
<dbReference type="Proteomes" id="UP000002281">
    <property type="component" value="Chromosome 10"/>
</dbReference>
<organism evidence="6 7">
    <name type="scientific">Equus caballus</name>
    <name type="common">Horse</name>
    <dbReference type="NCBI Taxonomy" id="9796"/>
    <lineage>
        <taxon>Eukaryota</taxon>
        <taxon>Metazoa</taxon>
        <taxon>Chordata</taxon>
        <taxon>Craniata</taxon>
        <taxon>Vertebrata</taxon>
        <taxon>Euteleostomi</taxon>
        <taxon>Mammalia</taxon>
        <taxon>Eutheria</taxon>
        <taxon>Laurasiatheria</taxon>
        <taxon>Perissodactyla</taxon>
        <taxon>Equidae</taxon>
        <taxon>Equus</taxon>
    </lineage>
</organism>
<dbReference type="VGNC" id="VGNC:21567">
    <property type="gene designation" value="PLEKHG2"/>
</dbReference>
<reference evidence="6 7" key="1">
    <citation type="journal article" date="2009" name="Science">
        <title>Genome sequence, comparative analysis, and population genetics of the domestic horse.</title>
        <authorList>
            <consortium name="Broad Institute Genome Sequencing Platform"/>
            <consortium name="Broad Institute Whole Genome Assembly Team"/>
            <person name="Wade C.M."/>
            <person name="Giulotto E."/>
            <person name="Sigurdsson S."/>
            <person name="Zoli M."/>
            <person name="Gnerre S."/>
            <person name="Imsland F."/>
            <person name="Lear T.L."/>
            <person name="Adelson D.L."/>
            <person name="Bailey E."/>
            <person name="Bellone R.R."/>
            <person name="Bloecker H."/>
            <person name="Distl O."/>
            <person name="Edgar R.C."/>
            <person name="Garber M."/>
            <person name="Leeb T."/>
            <person name="Mauceli E."/>
            <person name="MacLeod J.N."/>
            <person name="Penedo M.C.T."/>
            <person name="Raison J.M."/>
            <person name="Sharpe T."/>
            <person name="Vogel J."/>
            <person name="Andersson L."/>
            <person name="Antczak D.F."/>
            <person name="Biagi T."/>
            <person name="Binns M.M."/>
            <person name="Chowdhary B.P."/>
            <person name="Coleman S.J."/>
            <person name="Della Valle G."/>
            <person name="Fryc S."/>
            <person name="Guerin G."/>
            <person name="Hasegawa T."/>
            <person name="Hill E.W."/>
            <person name="Jurka J."/>
            <person name="Kiialainen A."/>
            <person name="Lindgren G."/>
            <person name="Liu J."/>
            <person name="Magnani E."/>
            <person name="Mickelson J.R."/>
            <person name="Murray J."/>
            <person name="Nergadze S.G."/>
            <person name="Onofrio R."/>
            <person name="Pedroni S."/>
            <person name="Piras M.F."/>
            <person name="Raudsepp T."/>
            <person name="Rocchi M."/>
            <person name="Roeed K.H."/>
            <person name="Ryder O.A."/>
            <person name="Searle S."/>
            <person name="Skow L."/>
            <person name="Swinburne J.E."/>
            <person name="Syvaenen A.C."/>
            <person name="Tozaki T."/>
            <person name="Valberg S.J."/>
            <person name="Vaudin M."/>
            <person name="White J.R."/>
            <person name="Zody M.C."/>
            <person name="Lander E.S."/>
            <person name="Lindblad-Toh K."/>
        </authorList>
    </citation>
    <scope>NUCLEOTIDE SEQUENCE [LARGE SCALE GENOMIC DNA]</scope>
    <source>
        <strain evidence="6 7">Thoroughbred</strain>
    </source>
</reference>
<dbReference type="PANTHER" id="PTHR45924:SF3">
    <property type="entry name" value="PLECKSTRIN HOMOLOGY DOMAIN-CONTAINING FAMILY G MEMBER 2"/>
    <property type="match status" value="1"/>
</dbReference>
<evidence type="ECO:0000256" key="3">
    <source>
        <dbReference type="SAM" id="MobiDB-lite"/>
    </source>
</evidence>
<dbReference type="FunCoup" id="A0A3Q2I4H4">
    <property type="interactions" value="347"/>
</dbReference>
<evidence type="ECO:0000256" key="1">
    <source>
        <dbReference type="ARBA" id="ARBA00022553"/>
    </source>
</evidence>
<dbReference type="GO" id="GO:0031267">
    <property type="term" value="F:small GTPase binding"/>
    <property type="evidence" value="ECO:0000318"/>
    <property type="project" value="GO_Central"/>
</dbReference>
<sequence length="1632" mass="173288">MRGRAGGGRAEAPAGVGGWRGVGRRWGPRLLGVGGQRTDRGGTGRRRVEGSGPVPQVAALGGGGSRLQDPGIRSPSLLRPPLGPRGLPPTAFPSPAPRLRLQPERKRSQDPRASGPRKTRLSFGDSCSLPSSLSRPFHLLLYVLSPCPPLSVALPLSPSSVPPRGPSPGLDHTPDSQRPICECGRGEACGVLIPKKGVSLQKPLSRSAMPEGARGLSLSKHSPSLGRGHTGEVGDCAAVCETRTAAPANPAMASPRGSGSSTSLSTVGSEGDPAPGPTPTCSTSKPEPLPGPPISLHLSPMGTPSSAKPSRLERVAREIVETERAYVRDLRSIVEDYLGPLLDGGVLGLSTEQVGTLFANIEDIYEFSSELLEDLEGSGSAGGIAECFVQRSEDFDIYTLYCMNYPSSLALLRELSLSPPAALWLQQRQAQLHHSLPLQSFLLKPVQRILKYHLLLQELGKHWAEGPGAGGREMVEEAIVSMTAVAWYINDMKRKQEHAARLQEVQRRLGGWTGPELSAFGELVLEGAFRGGGGGGPRLRGGERLLFLFSRMLLVAKRRGPEYTYKGHIFCCNLSVSESPRDPLGFKVSDLTIPKHRHLLQAKNQEEKRLWIHCLQRLFFENHPASIPAKAKQVLLENSLHCAPKSKPVPEPLTPPLGSPRPRDARNFTPGRRNTAPSPGPSVTRRGRRQSEPVKDPYVVFQQNAKPRLKHAGSEGELYPPLEPQPPVPASGPPEDLEDTGPPTLDPSGTSITEEILELLNQRGLRDPGPSPHDIPEFPGDSQVPGDSETLTFQALPSRDSSEEEEEEEEELDMDERGPSPLHVLEGLESSSAEIADAPCLSKNPDGPNLPEIPGLSEIPSIPRLPSLSDISTVFEMPCLPAIPSVPDIPNLCNAPALPADSWLQGPLQEPEKALAARRELFPGSASGKLGEPSSGGRAEQEEEEGVAFPDFQPQDIPRDQGFQDELPFRSCSEIRSAWQALEQGQLARPGFPEPLLILEDSDLGGGSRNGKAAAPSAERAASRVRELARLYSERIQQMQRAETRASTNAPRRRPRALAQPQLAPCLPHEQAEPGPLPAFGHMLVCELALPLTCAQESVPLGPAARVQAATPLSKQRDCPDGQSLNVSNVPEQDRLGTQLPAATPLPEQGGLWNIQSPATTPLPRQDFGPLTVQIPAVTTLSDQEGHPEIPVPGTTPLPEQRGPVDIQVPSTASFPEQGHHVDIEVPTAPALPEQGSCSHVTVSATTPMPKREVLLDSQSPPSPPVTKQGSSSNAQFPAAICGQAVSPLLVHKSSLDHQIPAKTPVPLQHDPPDVQVPGTPPLPAHGGHLDCQIPANAPSSLPQDPPDVQVPGTPPLPAHGGRLDHQMPANAPSSSPQDPSDLQVPAATLLPQPQGLAGTRIRALPSLPKQGGLPDTQGPAAAPSLQEQSLSDPQVQKHTPVLEQKRVTTVHVPAATPLPELGGSGDVQGLLPTPVQTTMVLSKPGGHSVSPVTSSESSDLTPPHSPLPATRQLLGPNAAALSRYLAASYISQSLARRQGPGGDAPLASRGPWSSSAPTSRAPSPPPQAQPPPPPARRLSYATTVNIHVGGGGRLRPAKAQVRLNHPALLAPTQEPMGLRRAQGAPDAPFHT</sequence>
<dbReference type="PANTHER" id="PTHR45924">
    <property type="entry name" value="FI17866P1"/>
    <property type="match status" value="1"/>
</dbReference>
<feature type="region of interest" description="Disordered" evidence="3">
    <location>
        <begin position="1182"/>
        <end position="1201"/>
    </location>
</feature>
<dbReference type="Pfam" id="PF22697">
    <property type="entry name" value="SOS1_NGEF_PH"/>
    <property type="match status" value="1"/>
</dbReference>
<feature type="region of interest" description="Disordered" evidence="3">
    <location>
        <begin position="1302"/>
        <end position="1385"/>
    </location>
</feature>
<feature type="region of interest" description="Disordered" evidence="3">
    <location>
        <begin position="1537"/>
        <end position="1579"/>
    </location>
</feature>
<feature type="domain" description="PH" evidence="4">
    <location>
        <begin position="522"/>
        <end position="620"/>
    </location>
</feature>
<feature type="region of interest" description="Disordered" evidence="3">
    <location>
        <begin position="643"/>
        <end position="865"/>
    </location>
</feature>
<feature type="compositionally biased region" description="Polar residues" evidence="3">
    <location>
        <begin position="1266"/>
        <end position="1275"/>
    </location>
</feature>
<dbReference type="PaxDb" id="9796-ENSECAP00000042835"/>
<feature type="region of interest" description="Disordered" evidence="3">
    <location>
        <begin position="1254"/>
        <end position="1275"/>
    </location>
</feature>
<evidence type="ECO:0000313" key="8">
    <source>
        <dbReference type="VGNC" id="VGNC:21567"/>
    </source>
</evidence>
<dbReference type="GeneTree" id="ENSGT00940000162093"/>
<dbReference type="GO" id="GO:0005829">
    <property type="term" value="C:cytosol"/>
    <property type="evidence" value="ECO:0007669"/>
    <property type="project" value="UniProtKB-ARBA"/>
</dbReference>
<feature type="compositionally biased region" description="Low complexity" evidence="3">
    <location>
        <begin position="1489"/>
        <end position="1499"/>
    </location>
</feature>
<feature type="domain" description="DH" evidence="5">
    <location>
        <begin position="311"/>
        <end position="492"/>
    </location>
</feature>
<feature type="compositionally biased region" description="Gly residues" evidence="3">
    <location>
        <begin position="1"/>
        <end position="21"/>
    </location>
</feature>
<evidence type="ECO:0000256" key="2">
    <source>
        <dbReference type="ARBA" id="ARBA00022658"/>
    </source>
</evidence>
<feature type="region of interest" description="Disordered" evidence="3">
    <location>
        <begin position="1481"/>
        <end position="1512"/>
    </location>
</feature>
<dbReference type="InterPro" id="IPR011993">
    <property type="entry name" value="PH-like_dom_sf"/>
</dbReference>
<dbReference type="FunFam" id="1.20.900.10:FF:000019">
    <property type="entry name" value="Pleckstrin homology domain-containing family G member 1"/>
    <property type="match status" value="1"/>
</dbReference>
<feature type="compositionally biased region" description="Pro residues" evidence="3">
    <location>
        <begin position="647"/>
        <end position="659"/>
    </location>
</feature>
<keyword evidence="7" id="KW-1185">Reference proteome</keyword>
<keyword evidence="1" id="KW-0597">Phosphoprotein</keyword>
<feature type="compositionally biased region" description="Polar residues" evidence="3">
    <location>
        <begin position="1426"/>
        <end position="1435"/>
    </location>
</feature>
<dbReference type="Gene3D" id="1.20.900.10">
    <property type="entry name" value="Dbl homology (DH) domain"/>
    <property type="match status" value="1"/>
</dbReference>
<dbReference type="SUPFAM" id="SSF48065">
    <property type="entry name" value="DBL homology domain (DH-domain)"/>
    <property type="match status" value="1"/>
</dbReference>
<accession>A0A3Q2I4H4</accession>
<dbReference type="ExpressionAtlas" id="A0A3Q2I4H4">
    <property type="expression patterns" value="baseline"/>
</dbReference>
<feature type="region of interest" description="Disordered" evidence="3">
    <location>
        <begin position="886"/>
        <end position="964"/>
    </location>
</feature>
<dbReference type="PROSITE" id="PS50010">
    <property type="entry name" value="DH_2"/>
    <property type="match status" value="1"/>
</dbReference>
<keyword evidence="2" id="KW-0344">Guanine-nucleotide releasing factor</keyword>
<feature type="compositionally biased region" description="Pro residues" evidence="3">
    <location>
        <begin position="1563"/>
        <end position="1576"/>
    </location>
</feature>
<feature type="compositionally biased region" description="Low complexity" evidence="3">
    <location>
        <begin position="1369"/>
        <end position="1382"/>
    </location>
</feature>